<organism evidence="2 3">
    <name type="scientific">Pelusios castaneus</name>
    <name type="common">West African mud turtle</name>
    <dbReference type="NCBI Taxonomy" id="367368"/>
    <lineage>
        <taxon>Eukaryota</taxon>
        <taxon>Metazoa</taxon>
        <taxon>Chordata</taxon>
        <taxon>Craniata</taxon>
        <taxon>Vertebrata</taxon>
        <taxon>Euteleostomi</taxon>
        <taxon>Archelosauria</taxon>
        <taxon>Testudinata</taxon>
        <taxon>Testudines</taxon>
        <taxon>Pleurodira</taxon>
        <taxon>Pelomedusidae</taxon>
        <taxon>Pelusios</taxon>
    </lineage>
</organism>
<dbReference type="Ensembl" id="ENSPCET00000009856.1">
    <property type="protein sequence ID" value="ENSPCEP00000009529.1"/>
    <property type="gene ID" value="ENSPCEG00000007597.1"/>
</dbReference>
<dbReference type="GO" id="GO:0005576">
    <property type="term" value="C:extracellular region"/>
    <property type="evidence" value="ECO:0007669"/>
    <property type="project" value="InterPro"/>
</dbReference>
<proteinExistence type="predicted"/>
<evidence type="ECO:0000259" key="1">
    <source>
        <dbReference type="Pfam" id="PF00711"/>
    </source>
</evidence>
<dbReference type="InterPro" id="IPR001855">
    <property type="entry name" value="Defensin_beta-like"/>
</dbReference>
<dbReference type="Proteomes" id="UP000694393">
    <property type="component" value="Unplaced"/>
</dbReference>
<protein>
    <recommendedName>
        <fullName evidence="1">Beta-defensin-like domain-containing protein</fullName>
    </recommendedName>
</protein>
<evidence type="ECO:0000313" key="2">
    <source>
        <dbReference type="Ensembl" id="ENSPCEP00000009529.1"/>
    </source>
</evidence>
<dbReference type="GO" id="GO:0006952">
    <property type="term" value="P:defense response"/>
    <property type="evidence" value="ECO:0007669"/>
    <property type="project" value="InterPro"/>
</dbReference>
<reference evidence="2" key="1">
    <citation type="submission" date="2025-08" db="UniProtKB">
        <authorList>
            <consortium name="Ensembl"/>
        </authorList>
    </citation>
    <scope>IDENTIFICATION</scope>
</reference>
<name>A0A8C8RTH7_9SAUR</name>
<feature type="domain" description="Beta-defensin-like" evidence="1">
    <location>
        <begin position="31"/>
        <end position="62"/>
    </location>
</feature>
<dbReference type="AlphaFoldDB" id="A0A8C8RTH7"/>
<keyword evidence="3" id="KW-1185">Reference proteome</keyword>
<accession>A0A8C8RTH7</accession>
<reference evidence="2" key="2">
    <citation type="submission" date="2025-09" db="UniProtKB">
        <authorList>
            <consortium name="Ensembl"/>
        </authorList>
    </citation>
    <scope>IDENTIFICATION</scope>
</reference>
<sequence length="63" mass="6806">VEITILIYSPLHMEIKIFFFSAGFTQAQNFINCRRVGGSCRRGSCPGGSVRVGTCTGSDNCCV</sequence>
<dbReference type="SUPFAM" id="SSF57392">
    <property type="entry name" value="Defensin-like"/>
    <property type="match status" value="1"/>
</dbReference>
<evidence type="ECO:0000313" key="3">
    <source>
        <dbReference type="Proteomes" id="UP000694393"/>
    </source>
</evidence>
<dbReference type="Pfam" id="PF00711">
    <property type="entry name" value="Defensin_beta"/>
    <property type="match status" value="1"/>
</dbReference>